<evidence type="ECO:0000256" key="5">
    <source>
        <dbReference type="ARBA" id="ARBA00023125"/>
    </source>
</evidence>
<gene>
    <name evidence="7 9" type="primary">mraZ</name>
    <name evidence="9" type="ORF">HY220_00870</name>
</gene>
<keyword evidence="4 7" id="KW-0805">Transcription regulation</keyword>
<proteinExistence type="inferred from homology"/>
<dbReference type="PANTHER" id="PTHR34701">
    <property type="entry name" value="TRANSCRIPTIONAL REGULATOR MRAZ"/>
    <property type="match status" value="1"/>
</dbReference>
<dbReference type="PROSITE" id="PS51740">
    <property type="entry name" value="SPOVT_ABRB"/>
    <property type="match status" value="2"/>
</dbReference>
<dbReference type="InterPro" id="IPR035644">
    <property type="entry name" value="MraZ_C"/>
</dbReference>
<dbReference type="PANTHER" id="PTHR34701:SF1">
    <property type="entry name" value="TRANSCRIPTIONAL REGULATOR MRAZ"/>
    <property type="match status" value="1"/>
</dbReference>
<organism evidence="9 10">
    <name type="scientific">Candidatus Sungiibacteriota bacterium</name>
    <dbReference type="NCBI Taxonomy" id="2750080"/>
    <lineage>
        <taxon>Bacteria</taxon>
        <taxon>Candidatus Sungiibacteriota</taxon>
    </lineage>
</organism>
<dbReference type="InterPro" id="IPR020603">
    <property type="entry name" value="MraZ_dom"/>
</dbReference>
<dbReference type="InterPro" id="IPR007159">
    <property type="entry name" value="SpoVT-AbrB_dom"/>
</dbReference>
<evidence type="ECO:0000259" key="8">
    <source>
        <dbReference type="PROSITE" id="PS51740"/>
    </source>
</evidence>
<reference evidence="9" key="1">
    <citation type="submission" date="2020-07" db="EMBL/GenBank/DDBJ databases">
        <title>Huge and variable diversity of episymbiotic CPR bacteria and DPANN archaea in groundwater ecosystems.</title>
        <authorList>
            <person name="He C.Y."/>
            <person name="Keren R."/>
            <person name="Whittaker M."/>
            <person name="Farag I.F."/>
            <person name="Doudna J."/>
            <person name="Cate J.H.D."/>
            <person name="Banfield J.F."/>
        </authorList>
    </citation>
    <scope>NUCLEOTIDE SEQUENCE</scope>
    <source>
        <strain evidence="9">NC_groundwater_972_Pr1_S-0.2um_49_27</strain>
    </source>
</reference>
<dbReference type="GO" id="GO:0005737">
    <property type="term" value="C:cytoplasm"/>
    <property type="evidence" value="ECO:0007669"/>
    <property type="project" value="UniProtKB-UniRule"/>
</dbReference>
<keyword evidence="6 7" id="KW-0804">Transcription</keyword>
<evidence type="ECO:0000256" key="7">
    <source>
        <dbReference type="HAMAP-Rule" id="MF_01008"/>
    </source>
</evidence>
<comment type="similarity">
    <text evidence="7">Belongs to the MraZ family.</text>
</comment>
<dbReference type="GO" id="GO:0003700">
    <property type="term" value="F:DNA-binding transcription factor activity"/>
    <property type="evidence" value="ECO:0007669"/>
    <property type="project" value="UniProtKB-UniRule"/>
</dbReference>
<evidence type="ECO:0000256" key="6">
    <source>
        <dbReference type="ARBA" id="ARBA00023163"/>
    </source>
</evidence>
<dbReference type="Gene3D" id="3.40.1550.20">
    <property type="entry name" value="Transcriptional regulator MraZ domain"/>
    <property type="match status" value="1"/>
</dbReference>
<dbReference type="CDD" id="cd16320">
    <property type="entry name" value="MraZ_N"/>
    <property type="match status" value="1"/>
</dbReference>
<dbReference type="GO" id="GO:0000976">
    <property type="term" value="F:transcription cis-regulatory region binding"/>
    <property type="evidence" value="ECO:0007669"/>
    <property type="project" value="TreeGrafter"/>
</dbReference>
<feature type="domain" description="SpoVT-AbrB" evidence="8">
    <location>
        <begin position="5"/>
        <end position="47"/>
    </location>
</feature>
<keyword evidence="2 7" id="KW-0963">Cytoplasm</keyword>
<dbReference type="Proteomes" id="UP000808388">
    <property type="component" value="Unassembled WGS sequence"/>
</dbReference>
<evidence type="ECO:0000256" key="4">
    <source>
        <dbReference type="ARBA" id="ARBA00023015"/>
    </source>
</evidence>
<evidence type="ECO:0000313" key="10">
    <source>
        <dbReference type="Proteomes" id="UP000808388"/>
    </source>
</evidence>
<dbReference type="GO" id="GO:2000143">
    <property type="term" value="P:negative regulation of DNA-templated transcription initiation"/>
    <property type="evidence" value="ECO:0007669"/>
    <property type="project" value="TreeGrafter"/>
</dbReference>
<keyword evidence="3" id="KW-0677">Repeat</keyword>
<evidence type="ECO:0000256" key="2">
    <source>
        <dbReference type="ARBA" id="ARBA00022490"/>
    </source>
</evidence>
<dbReference type="CDD" id="cd16321">
    <property type="entry name" value="MraZ_C"/>
    <property type="match status" value="1"/>
</dbReference>
<feature type="domain" description="SpoVT-AbrB" evidence="8">
    <location>
        <begin position="76"/>
        <end position="119"/>
    </location>
</feature>
<dbReference type="InterPro" id="IPR035642">
    <property type="entry name" value="MraZ_N"/>
</dbReference>
<dbReference type="InterPro" id="IPR038619">
    <property type="entry name" value="MraZ_sf"/>
</dbReference>
<accession>A0A9D6LT94</accession>
<comment type="caution">
    <text evidence="9">The sequence shown here is derived from an EMBL/GenBank/DDBJ whole genome shotgun (WGS) entry which is preliminary data.</text>
</comment>
<sequence length="142" mass="16276">MFIGEYRHAMDEKGRVAIPAKFRKLLQQGVVVTRGIEHHLYLYPSEVWSHLAEKLSRLPINQSNSRALSRHMLGGAIEAEIDSQGRILIPEYLRQHAGIGNQAVMVGLYDRVEIWAYERWQEYRSRTEANTESIAEELSGLA</sequence>
<keyword evidence="5 7" id="KW-0238">DNA-binding</keyword>
<dbReference type="Pfam" id="PF02381">
    <property type="entry name" value="MraZ"/>
    <property type="match status" value="2"/>
</dbReference>
<evidence type="ECO:0000313" key="9">
    <source>
        <dbReference type="EMBL" id="MBI3627289.1"/>
    </source>
</evidence>
<name>A0A9D6LT94_9BACT</name>
<dbReference type="EMBL" id="JACQCQ010000002">
    <property type="protein sequence ID" value="MBI3627289.1"/>
    <property type="molecule type" value="Genomic_DNA"/>
</dbReference>
<dbReference type="AlphaFoldDB" id="A0A9D6LT94"/>
<dbReference type="InterPro" id="IPR037914">
    <property type="entry name" value="SpoVT-AbrB_sf"/>
</dbReference>
<dbReference type="NCBIfam" id="TIGR00242">
    <property type="entry name" value="division/cell wall cluster transcriptional repressor MraZ"/>
    <property type="match status" value="1"/>
</dbReference>
<dbReference type="GO" id="GO:0009295">
    <property type="term" value="C:nucleoid"/>
    <property type="evidence" value="ECO:0007669"/>
    <property type="project" value="UniProtKB-SubCell"/>
</dbReference>
<dbReference type="SUPFAM" id="SSF89447">
    <property type="entry name" value="AbrB/MazE/MraZ-like"/>
    <property type="match status" value="1"/>
</dbReference>
<dbReference type="InterPro" id="IPR003444">
    <property type="entry name" value="MraZ"/>
</dbReference>
<comment type="subunit">
    <text evidence="7">Forms oligomers.</text>
</comment>
<evidence type="ECO:0000256" key="3">
    <source>
        <dbReference type="ARBA" id="ARBA00022737"/>
    </source>
</evidence>
<protein>
    <recommendedName>
        <fullName evidence="1 7">Transcriptional regulator MraZ</fullName>
    </recommendedName>
</protein>
<dbReference type="HAMAP" id="MF_01008">
    <property type="entry name" value="MraZ"/>
    <property type="match status" value="1"/>
</dbReference>
<comment type="subcellular location">
    <subcellularLocation>
        <location evidence="7">Cytoplasm</location>
        <location evidence="7">Nucleoid</location>
    </subcellularLocation>
</comment>
<evidence type="ECO:0000256" key="1">
    <source>
        <dbReference type="ARBA" id="ARBA00013860"/>
    </source>
</evidence>